<dbReference type="SUPFAM" id="SSF56784">
    <property type="entry name" value="HAD-like"/>
    <property type="match status" value="1"/>
</dbReference>
<dbReference type="GO" id="GO:0005829">
    <property type="term" value="C:cytosol"/>
    <property type="evidence" value="ECO:0007669"/>
    <property type="project" value="TreeGrafter"/>
</dbReference>
<dbReference type="Gene3D" id="3.30.1240.10">
    <property type="match status" value="1"/>
</dbReference>
<evidence type="ECO:0000313" key="2">
    <source>
        <dbReference type="Proteomes" id="UP000271031"/>
    </source>
</evidence>
<dbReference type="RefSeq" id="WP_122920269.1">
    <property type="nucleotide sequence ID" value="NZ_RHHQ01000019.1"/>
</dbReference>
<dbReference type="OrthoDB" id="9806027at2"/>
<evidence type="ECO:0000313" key="1">
    <source>
        <dbReference type="EMBL" id="RNB82772.1"/>
    </source>
</evidence>
<dbReference type="AlphaFoldDB" id="A0A3M8D430"/>
<dbReference type="PROSITE" id="PS01229">
    <property type="entry name" value="COF_2"/>
    <property type="match status" value="1"/>
</dbReference>
<keyword evidence="1" id="KW-0378">Hydrolase</keyword>
<dbReference type="NCBIfam" id="TIGR00099">
    <property type="entry name" value="Cof-subfamily"/>
    <property type="match status" value="1"/>
</dbReference>
<accession>A0A3M8D430</accession>
<protein>
    <submittedName>
        <fullName evidence="1">HAD family hydrolase</fullName>
    </submittedName>
</protein>
<dbReference type="GO" id="GO:0000287">
    <property type="term" value="F:magnesium ion binding"/>
    <property type="evidence" value="ECO:0007669"/>
    <property type="project" value="TreeGrafter"/>
</dbReference>
<dbReference type="PANTHER" id="PTHR10000">
    <property type="entry name" value="PHOSPHOSERINE PHOSPHATASE"/>
    <property type="match status" value="1"/>
</dbReference>
<dbReference type="EMBL" id="RHHQ01000019">
    <property type="protein sequence ID" value="RNB82772.1"/>
    <property type="molecule type" value="Genomic_DNA"/>
</dbReference>
<keyword evidence="2" id="KW-1185">Reference proteome</keyword>
<sequence length="286" mass="32434">MTFSHIKAVAFDMDGTLLDGRSELSQENRAACEALRASGRKILISTGRTYKSAQLPLDGFAFDGYVCSNGATVYEADGSMVHYHKLEAEAVIGILEELHELPLYYEMHDIESNRWIVKEDRQRMEDMIGEDELIEGINWRRFTFYNMTASASREELFARIRSGELEIVKIFIWHAQPEVLIGVRNDLERWGSKALITTSGPHNLEMIPPGVSKWEGLKYFCRKWELSAEEIMAFGDSDNDLEMLTYAGASVAMENSSANVERVAKFRAGNHTENGVAQFINKYIVK</sequence>
<reference evidence="1 2" key="1">
    <citation type="submission" date="2018-10" db="EMBL/GenBank/DDBJ databases">
        <title>Phylogenomics of Brevibacillus.</title>
        <authorList>
            <person name="Dunlap C."/>
        </authorList>
    </citation>
    <scope>NUCLEOTIDE SEQUENCE [LARGE SCALE GENOMIC DNA]</scope>
    <source>
        <strain evidence="1 2">JCM 15716</strain>
    </source>
</reference>
<dbReference type="Proteomes" id="UP000271031">
    <property type="component" value="Unassembled WGS sequence"/>
</dbReference>
<dbReference type="GO" id="GO:0016791">
    <property type="term" value="F:phosphatase activity"/>
    <property type="evidence" value="ECO:0007669"/>
    <property type="project" value="TreeGrafter"/>
</dbReference>
<comment type="caution">
    <text evidence="1">The sequence shown here is derived from an EMBL/GenBank/DDBJ whole genome shotgun (WGS) entry which is preliminary data.</text>
</comment>
<dbReference type="InterPro" id="IPR006379">
    <property type="entry name" value="HAD-SF_hydro_IIB"/>
</dbReference>
<dbReference type="InterPro" id="IPR036412">
    <property type="entry name" value="HAD-like_sf"/>
</dbReference>
<dbReference type="InterPro" id="IPR023214">
    <property type="entry name" value="HAD_sf"/>
</dbReference>
<dbReference type="SFLD" id="SFLDS00003">
    <property type="entry name" value="Haloacid_Dehalogenase"/>
    <property type="match status" value="1"/>
</dbReference>
<dbReference type="SFLD" id="SFLDG01140">
    <property type="entry name" value="C2.B:_Phosphomannomutase_and_P"/>
    <property type="match status" value="1"/>
</dbReference>
<gene>
    <name evidence="1" type="ORF">EDM56_23000</name>
</gene>
<dbReference type="NCBIfam" id="TIGR01484">
    <property type="entry name" value="HAD-SF-IIB"/>
    <property type="match status" value="1"/>
</dbReference>
<dbReference type="PANTHER" id="PTHR10000:SF8">
    <property type="entry name" value="HAD SUPERFAMILY HYDROLASE-LIKE, TYPE 3"/>
    <property type="match status" value="1"/>
</dbReference>
<organism evidence="1 2">
    <name type="scientific">Brevibacillus fluminis</name>
    <dbReference type="NCBI Taxonomy" id="511487"/>
    <lineage>
        <taxon>Bacteria</taxon>
        <taxon>Bacillati</taxon>
        <taxon>Bacillota</taxon>
        <taxon>Bacilli</taxon>
        <taxon>Bacillales</taxon>
        <taxon>Paenibacillaceae</taxon>
        <taxon>Brevibacillus</taxon>
    </lineage>
</organism>
<dbReference type="Gene3D" id="3.40.50.1000">
    <property type="entry name" value="HAD superfamily/HAD-like"/>
    <property type="match status" value="1"/>
</dbReference>
<dbReference type="InterPro" id="IPR000150">
    <property type="entry name" value="Cof"/>
</dbReference>
<proteinExistence type="predicted"/>
<name>A0A3M8D430_9BACL</name>
<dbReference type="Pfam" id="PF08282">
    <property type="entry name" value="Hydrolase_3"/>
    <property type="match status" value="1"/>
</dbReference>